<reference evidence="1 2" key="1">
    <citation type="submission" date="2017-03" db="EMBL/GenBank/DDBJ databases">
        <authorList>
            <person name="Afonso C.L."/>
            <person name="Miller P.J."/>
            <person name="Scott M.A."/>
            <person name="Spackman E."/>
            <person name="Goraichik I."/>
            <person name="Dimitrov K.M."/>
            <person name="Suarez D.L."/>
            <person name="Swayne D.E."/>
        </authorList>
    </citation>
    <scope>NUCLEOTIDE SEQUENCE [LARGE SCALE GENOMIC DNA]</scope>
    <source>
        <strain evidence="1">PRJEB14757</strain>
    </source>
</reference>
<dbReference type="EMBL" id="FWEV01000321">
    <property type="protein sequence ID" value="SLM32583.1"/>
    <property type="molecule type" value="Genomic_DNA"/>
</dbReference>
<evidence type="ECO:0000313" key="2">
    <source>
        <dbReference type="Proteomes" id="UP000191931"/>
    </source>
</evidence>
<evidence type="ECO:0000313" key="1">
    <source>
        <dbReference type="EMBL" id="SLM32583.1"/>
    </source>
</evidence>
<dbReference type="Proteomes" id="UP000191931">
    <property type="component" value="Unassembled WGS sequence"/>
</dbReference>
<keyword evidence="2" id="KW-1185">Reference proteome</keyword>
<name>A0A1W1HJF5_9BACT</name>
<dbReference type="AlphaFoldDB" id="A0A1W1HJF5"/>
<proteinExistence type="predicted"/>
<sequence>MKYGGFLITNMADSHHNRKDESRFKNSHLLRLSYKIEP</sequence>
<accession>A0A1W1HJF5</accession>
<organism evidence="1 2">
    <name type="scientific">Desulfamplus magnetovallimortis</name>
    <dbReference type="NCBI Taxonomy" id="1246637"/>
    <lineage>
        <taxon>Bacteria</taxon>
        <taxon>Pseudomonadati</taxon>
        <taxon>Thermodesulfobacteriota</taxon>
        <taxon>Desulfobacteria</taxon>
        <taxon>Desulfobacterales</taxon>
        <taxon>Desulfobacteraceae</taxon>
        <taxon>Desulfamplus</taxon>
    </lineage>
</organism>
<gene>
    <name evidence="1" type="ORF">MTBBW1_760047</name>
</gene>
<protein>
    <submittedName>
        <fullName evidence="1">Uncharacterized protein</fullName>
    </submittedName>
</protein>